<feature type="compositionally biased region" description="Basic and acidic residues" evidence="1">
    <location>
        <begin position="10"/>
        <end position="19"/>
    </location>
</feature>
<sequence>MAGKNTRATRGKESSRDLSKTYAQGCVEELEEDKDDNGASEPGAQPTLGNYPAPLRFDNRAPNLLDEREFPQRQELIRYWILQGQSPIRNLEVS</sequence>
<keyword evidence="3" id="KW-1185">Reference proteome</keyword>
<feature type="region of interest" description="Disordered" evidence="1">
    <location>
        <begin position="1"/>
        <end position="55"/>
    </location>
</feature>
<accession>A0A6A6SJ01</accession>
<evidence type="ECO:0000256" key="1">
    <source>
        <dbReference type="SAM" id="MobiDB-lite"/>
    </source>
</evidence>
<reference evidence="2" key="1">
    <citation type="journal article" date="2020" name="Stud. Mycol.">
        <title>101 Dothideomycetes genomes: a test case for predicting lifestyles and emergence of pathogens.</title>
        <authorList>
            <person name="Haridas S."/>
            <person name="Albert R."/>
            <person name="Binder M."/>
            <person name="Bloem J."/>
            <person name="Labutti K."/>
            <person name="Salamov A."/>
            <person name="Andreopoulos B."/>
            <person name="Baker S."/>
            <person name="Barry K."/>
            <person name="Bills G."/>
            <person name="Bluhm B."/>
            <person name="Cannon C."/>
            <person name="Castanera R."/>
            <person name="Culley D."/>
            <person name="Daum C."/>
            <person name="Ezra D."/>
            <person name="Gonzalez J."/>
            <person name="Henrissat B."/>
            <person name="Kuo A."/>
            <person name="Liang C."/>
            <person name="Lipzen A."/>
            <person name="Lutzoni F."/>
            <person name="Magnuson J."/>
            <person name="Mondo S."/>
            <person name="Nolan M."/>
            <person name="Ohm R."/>
            <person name="Pangilinan J."/>
            <person name="Park H.-J."/>
            <person name="Ramirez L."/>
            <person name="Alfaro M."/>
            <person name="Sun H."/>
            <person name="Tritt A."/>
            <person name="Yoshinaga Y."/>
            <person name="Zwiers L.-H."/>
            <person name="Turgeon B."/>
            <person name="Goodwin S."/>
            <person name="Spatafora J."/>
            <person name="Crous P."/>
            <person name="Grigoriev I."/>
        </authorList>
    </citation>
    <scope>NUCLEOTIDE SEQUENCE</scope>
    <source>
        <strain evidence="2">CBS 122681</strain>
    </source>
</reference>
<evidence type="ECO:0000313" key="2">
    <source>
        <dbReference type="EMBL" id="KAF2646977.1"/>
    </source>
</evidence>
<evidence type="ECO:0000313" key="3">
    <source>
        <dbReference type="Proteomes" id="UP000799324"/>
    </source>
</evidence>
<organism evidence="2 3">
    <name type="scientific">Lophiostoma macrostomum CBS 122681</name>
    <dbReference type="NCBI Taxonomy" id="1314788"/>
    <lineage>
        <taxon>Eukaryota</taxon>
        <taxon>Fungi</taxon>
        <taxon>Dikarya</taxon>
        <taxon>Ascomycota</taxon>
        <taxon>Pezizomycotina</taxon>
        <taxon>Dothideomycetes</taxon>
        <taxon>Pleosporomycetidae</taxon>
        <taxon>Pleosporales</taxon>
        <taxon>Lophiostomataceae</taxon>
        <taxon>Lophiostoma</taxon>
    </lineage>
</organism>
<protein>
    <submittedName>
        <fullName evidence="2">Uncharacterized protein</fullName>
    </submittedName>
</protein>
<gene>
    <name evidence="2" type="ORF">K491DRAFT_723924</name>
</gene>
<dbReference type="EMBL" id="MU004933">
    <property type="protein sequence ID" value="KAF2646977.1"/>
    <property type="molecule type" value="Genomic_DNA"/>
</dbReference>
<dbReference type="AlphaFoldDB" id="A0A6A6SJ01"/>
<name>A0A6A6SJ01_9PLEO</name>
<dbReference type="Proteomes" id="UP000799324">
    <property type="component" value="Unassembled WGS sequence"/>
</dbReference>
<proteinExistence type="predicted"/>